<name>G3HG24_CRIGR</name>
<dbReference type="Proteomes" id="UP000001075">
    <property type="component" value="Unassembled WGS sequence"/>
</dbReference>
<dbReference type="EMBL" id="JH000342">
    <property type="protein sequence ID" value="EGW08707.1"/>
    <property type="molecule type" value="Genomic_DNA"/>
</dbReference>
<dbReference type="AlphaFoldDB" id="G3HG24"/>
<organism evidence="1 2">
    <name type="scientific">Cricetulus griseus</name>
    <name type="common">Chinese hamster</name>
    <name type="synonym">Cricetulus barabensis griseus</name>
    <dbReference type="NCBI Taxonomy" id="10029"/>
    <lineage>
        <taxon>Eukaryota</taxon>
        <taxon>Metazoa</taxon>
        <taxon>Chordata</taxon>
        <taxon>Craniata</taxon>
        <taxon>Vertebrata</taxon>
        <taxon>Euteleostomi</taxon>
        <taxon>Mammalia</taxon>
        <taxon>Eutheria</taxon>
        <taxon>Euarchontoglires</taxon>
        <taxon>Glires</taxon>
        <taxon>Rodentia</taxon>
        <taxon>Myomorpha</taxon>
        <taxon>Muroidea</taxon>
        <taxon>Cricetidae</taxon>
        <taxon>Cricetinae</taxon>
        <taxon>Cricetulus</taxon>
    </lineage>
</organism>
<reference evidence="2" key="1">
    <citation type="journal article" date="2011" name="Nat. Biotechnol.">
        <title>The genomic sequence of the Chinese hamster ovary (CHO)-K1 cell line.</title>
        <authorList>
            <person name="Xu X."/>
            <person name="Nagarajan H."/>
            <person name="Lewis N.E."/>
            <person name="Pan S."/>
            <person name="Cai Z."/>
            <person name="Liu X."/>
            <person name="Chen W."/>
            <person name="Xie M."/>
            <person name="Wang W."/>
            <person name="Hammond S."/>
            <person name="Andersen M.R."/>
            <person name="Neff N."/>
            <person name="Passarelli B."/>
            <person name="Koh W."/>
            <person name="Fan H.C."/>
            <person name="Wang J."/>
            <person name="Gui Y."/>
            <person name="Lee K.H."/>
            <person name="Betenbaugh M.J."/>
            <person name="Quake S.R."/>
            <person name="Famili I."/>
            <person name="Palsson B.O."/>
            <person name="Wang J."/>
        </authorList>
    </citation>
    <scope>NUCLEOTIDE SEQUENCE [LARGE SCALE GENOMIC DNA]</scope>
    <source>
        <strain evidence="2">CHO K1 cell line</strain>
    </source>
</reference>
<dbReference type="InParanoid" id="G3HG24"/>
<gene>
    <name evidence="1" type="ORF">I79_009543</name>
</gene>
<evidence type="ECO:0000313" key="2">
    <source>
        <dbReference type="Proteomes" id="UP000001075"/>
    </source>
</evidence>
<proteinExistence type="predicted"/>
<evidence type="ECO:0000313" key="1">
    <source>
        <dbReference type="EMBL" id="EGW08707.1"/>
    </source>
</evidence>
<accession>G3HG24</accession>
<protein>
    <submittedName>
        <fullName evidence="1">Uncharacterized protein</fullName>
    </submittedName>
</protein>
<sequence>MSTTLLPVISESSLFPSVLLCLCLVFAAPSLSDRNLNLLTSTARPKRALRSSPL</sequence>